<evidence type="ECO:0000256" key="2">
    <source>
        <dbReference type="SAM" id="SignalP"/>
    </source>
</evidence>
<feature type="region of interest" description="Disordered" evidence="1">
    <location>
        <begin position="394"/>
        <end position="421"/>
    </location>
</feature>
<dbReference type="AlphaFoldDB" id="A0A2L0EJU0"/>
<accession>A0A2L0EJU0</accession>
<feature type="chain" id="PRO_5014649225" description="Peptidase C-terminal archaeal/bacterial domain-containing protein" evidence="2">
    <location>
        <begin position="32"/>
        <end position="623"/>
    </location>
</feature>
<feature type="compositionally biased region" description="Basic and acidic residues" evidence="1">
    <location>
        <begin position="394"/>
        <end position="412"/>
    </location>
</feature>
<dbReference type="PROSITE" id="PS51257">
    <property type="entry name" value="PROKAR_LIPOPROTEIN"/>
    <property type="match status" value="1"/>
</dbReference>
<dbReference type="Gene3D" id="2.60.120.380">
    <property type="match status" value="2"/>
</dbReference>
<gene>
    <name evidence="3" type="ORF">SOCE26_009670</name>
</gene>
<evidence type="ECO:0008006" key="5">
    <source>
        <dbReference type="Google" id="ProtNLM"/>
    </source>
</evidence>
<keyword evidence="2" id="KW-0732">Signal</keyword>
<dbReference type="EMBL" id="CP012673">
    <property type="protein sequence ID" value="AUX39573.1"/>
    <property type="molecule type" value="Genomic_DNA"/>
</dbReference>
<dbReference type="Proteomes" id="UP000238348">
    <property type="component" value="Chromosome"/>
</dbReference>
<proteinExistence type="predicted"/>
<reference evidence="3 4" key="1">
    <citation type="submission" date="2015-09" db="EMBL/GenBank/DDBJ databases">
        <title>Sorangium comparison.</title>
        <authorList>
            <person name="Zaburannyi N."/>
            <person name="Bunk B."/>
            <person name="Overmann J."/>
            <person name="Mueller R."/>
        </authorList>
    </citation>
    <scope>NUCLEOTIDE SEQUENCE [LARGE SCALE GENOMIC DNA]</scope>
    <source>
        <strain evidence="3 4">So ce26</strain>
    </source>
</reference>
<protein>
    <recommendedName>
        <fullName evidence="5">Peptidase C-terminal archaeal/bacterial domain-containing protein</fullName>
    </recommendedName>
</protein>
<feature type="compositionally biased region" description="Polar residues" evidence="1">
    <location>
        <begin position="60"/>
        <end position="69"/>
    </location>
</feature>
<feature type="region of interest" description="Disordered" evidence="1">
    <location>
        <begin position="29"/>
        <end position="72"/>
    </location>
</feature>
<evidence type="ECO:0000256" key="1">
    <source>
        <dbReference type="SAM" id="MobiDB-lite"/>
    </source>
</evidence>
<evidence type="ECO:0000313" key="3">
    <source>
        <dbReference type="EMBL" id="AUX39573.1"/>
    </source>
</evidence>
<sequence>MVVFCERRAEVFLAMAMATSAIMGCSSPPAAALGEDPDGDEAPAYNGDEAPADNGDETPADTSPDSQMFTCDASKSPMFKSRDVLNMRISADFTKLNSAPTKEESGSQAVIELSDQSGAAPITANIIARGVSRFHCGFRPFSLKFEEKQKDNIFAHLGKSVKFVTHCGDREGLPPTLKADSIETYEQRVLMEDTVYQVLDQLQVPSLKTRLVRLTYHDAPTGKEETRLAFVREPEDEMAERCGMVEWEELSGVDTSQLKVDQVGLLLLNLLHDFVIQYDGIEGKNLVTMVDLDRKAICYAPYDFDLVGVSRPDYVANQGRTLEQNRDAFADWLRRNQSPTLFEQIELMLARADQMQRAVDQSNMNEENHEVFSRWLSLYLGLLRDFRACEGHTDDPSRPLCHVEDDHGDRPDSASVVDPGEWSARIEPPGDVDMFAVDLQANTLYSLGGRVPLELFDAQQDLVASASDRTVSFKPSQTGTYYLRASLGEQMVSSPLLPSPEDIDRYISLYTDDHGASLETATTLEAGKAVEGKWEPAKGEDEDWFLLSAGASTNLHIVLRDTDTGRIEVSRRGAPAEELPLEEYLLEGDNDVSSLFEQPGQYVVRVIQMLGLRANGSYTVTLQ</sequence>
<name>A0A2L0EJU0_SORCE</name>
<evidence type="ECO:0000313" key="4">
    <source>
        <dbReference type="Proteomes" id="UP000238348"/>
    </source>
</evidence>
<organism evidence="3 4">
    <name type="scientific">Sorangium cellulosum</name>
    <name type="common">Polyangium cellulosum</name>
    <dbReference type="NCBI Taxonomy" id="56"/>
    <lineage>
        <taxon>Bacteria</taxon>
        <taxon>Pseudomonadati</taxon>
        <taxon>Myxococcota</taxon>
        <taxon>Polyangia</taxon>
        <taxon>Polyangiales</taxon>
        <taxon>Polyangiaceae</taxon>
        <taxon>Sorangium</taxon>
    </lineage>
</organism>
<feature type="signal peptide" evidence="2">
    <location>
        <begin position="1"/>
        <end position="31"/>
    </location>
</feature>
<feature type="compositionally biased region" description="Acidic residues" evidence="1">
    <location>
        <begin position="50"/>
        <end position="59"/>
    </location>
</feature>